<dbReference type="AlphaFoldDB" id="A0AAD5N7A0"/>
<reference evidence="1" key="1">
    <citation type="submission" date="2021-06" db="EMBL/GenBank/DDBJ databases">
        <title>Parelaphostrongylus tenuis whole genome reference sequence.</title>
        <authorList>
            <person name="Garwood T.J."/>
            <person name="Larsen P.A."/>
            <person name="Fountain-Jones N.M."/>
            <person name="Garbe J.R."/>
            <person name="Macchietto M.G."/>
            <person name="Kania S.A."/>
            <person name="Gerhold R.W."/>
            <person name="Richards J.E."/>
            <person name="Wolf T.M."/>
        </authorList>
    </citation>
    <scope>NUCLEOTIDE SEQUENCE</scope>
    <source>
        <strain evidence="1">MNPRO001-30</strain>
        <tissue evidence="1">Meninges</tissue>
    </source>
</reference>
<comment type="caution">
    <text evidence="1">The sequence shown here is derived from an EMBL/GenBank/DDBJ whole genome shotgun (WGS) entry which is preliminary data.</text>
</comment>
<keyword evidence="2" id="KW-1185">Reference proteome</keyword>
<evidence type="ECO:0000313" key="2">
    <source>
        <dbReference type="Proteomes" id="UP001196413"/>
    </source>
</evidence>
<name>A0AAD5N7A0_PARTN</name>
<protein>
    <submittedName>
        <fullName evidence="1">Uncharacterized protein</fullName>
    </submittedName>
</protein>
<dbReference type="Proteomes" id="UP001196413">
    <property type="component" value="Unassembled WGS sequence"/>
</dbReference>
<accession>A0AAD5N7A0</accession>
<sequence>MRTDDVPRCVVVGSTVTTLCGGMNAQAMCQLDINMNLEAIPSKHLSFSGTLTTTNIIMANWSRQMWQDVVNRAVRMLASGPLASHFFSAFATVA</sequence>
<dbReference type="EMBL" id="JAHQIW010004781">
    <property type="protein sequence ID" value="KAJ1363652.1"/>
    <property type="molecule type" value="Genomic_DNA"/>
</dbReference>
<gene>
    <name evidence="1" type="ORF">KIN20_023567</name>
</gene>
<organism evidence="1 2">
    <name type="scientific">Parelaphostrongylus tenuis</name>
    <name type="common">Meningeal worm</name>
    <dbReference type="NCBI Taxonomy" id="148309"/>
    <lineage>
        <taxon>Eukaryota</taxon>
        <taxon>Metazoa</taxon>
        <taxon>Ecdysozoa</taxon>
        <taxon>Nematoda</taxon>
        <taxon>Chromadorea</taxon>
        <taxon>Rhabditida</taxon>
        <taxon>Rhabditina</taxon>
        <taxon>Rhabditomorpha</taxon>
        <taxon>Strongyloidea</taxon>
        <taxon>Metastrongylidae</taxon>
        <taxon>Parelaphostrongylus</taxon>
    </lineage>
</organism>
<evidence type="ECO:0000313" key="1">
    <source>
        <dbReference type="EMBL" id="KAJ1363652.1"/>
    </source>
</evidence>
<proteinExistence type="predicted"/>